<dbReference type="InterPro" id="IPR058245">
    <property type="entry name" value="NreC/VraR/RcsB-like_REC"/>
</dbReference>
<evidence type="ECO:0000256" key="1">
    <source>
        <dbReference type="ARBA" id="ARBA00022553"/>
    </source>
</evidence>
<keyword evidence="7" id="KW-1185">Reference proteome</keyword>
<feature type="modified residue" description="4-aspartylphosphate" evidence="3">
    <location>
        <position position="72"/>
    </location>
</feature>
<dbReference type="PRINTS" id="PR00038">
    <property type="entry name" value="HTHLUXR"/>
</dbReference>
<dbReference type="InterPro" id="IPR000792">
    <property type="entry name" value="Tscrpt_reg_LuxR_C"/>
</dbReference>
<dbReference type="Gene3D" id="1.10.10.10">
    <property type="entry name" value="Winged helix-like DNA-binding domain superfamily/Winged helix DNA-binding domain"/>
    <property type="match status" value="1"/>
</dbReference>
<dbReference type="InterPro" id="IPR016032">
    <property type="entry name" value="Sig_transdc_resp-reg_C-effctor"/>
</dbReference>
<feature type="domain" description="HTH luxR-type" evidence="4">
    <location>
        <begin position="160"/>
        <end position="225"/>
    </location>
</feature>
<dbReference type="SMART" id="SM00421">
    <property type="entry name" value="HTH_LUXR"/>
    <property type="match status" value="1"/>
</dbReference>
<dbReference type="RefSeq" id="WP_138663188.1">
    <property type="nucleotide sequence ID" value="NZ_VANS01000004.1"/>
</dbReference>
<sequence length="234" mass="25188">MMPHEPLPSETLSAARSGNWALIVDDHPLFCDALELTLRSVGDFARVETADCLESAFTVLEGAPPPELILLDLNLPDVSGLDGLIRLKRQAAGSHVMIVSSMTDNAIINRAIVAGASGFVPKHSRRSVFKDALCQIKAGGIFKPTGFVEDGDDDDEADDTLTRLSSLTNQQARILQLICEGKLNKQIAFDLSIAETTVKAHVTAIMRKLGVQSRTQAVLVAHDAKFSSVLPSED</sequence>
<dbReference type="AlphaFoldDB" id="A0A5S3PE48"/>
<dbReference type="Pfam" id="PF00196">
    <property type="entry name" value="GerE"/>
    <property type="match status" value="1"/>
</dbReference>
<accession>A0A5S3PE48</accession>
<gene>
    <name evidence="6" type="ORF">FDT80_15335</name>
</gene>
<dbReference type="CDD" id="cd17535">
    <property type="entry name" value="REC_NarL-like"/>
    <property type="match status" value="1"/>
</dbReference>
<evidence type="ECO:0000256" key="3">
    <source>
        <dbReference type="PROSITE-ProRule" id="PRU00169"/>
    </source>
</evidence>
<dbReference type="Proteomes" id="UP000309550">
    <property type="component" value="Unassembled WGS sequence"/>
</dbReference>
<dbReference type="PROSITE" id="PS50110">
    <property type="entry name" value="RESPONSE_REGULATORY"/>
    <property type="match status" value="1"/>
</dbReference>
<organism evidence="6 7">
    <name type="scientific">Sulfitobacter sabulilitoris</name>
    <dbReference type="NCBI Taxonomy" id="2562655"/>
    <lineage>
        <taxon>Bacteria</taxon>
        <taxon>Pseudomonadati</taxon>
        <taxon>Pseudomonadota</taxon>
        <taxon>Alphaproteobacteria</taxon>
        <taxon>Rhodobacterales</taxon>
        <taxon>Roseobacteraceae</taxon>
        <taxon>Sulfitobacter</taxon>
    </lineage>
</organism>
<dbReference type="InterPro" id="IPR051015">
    <property type="entry name" value="EvgA-like"/>
</dbReference>
<evidence type="ECO:0000313" key="7">
    <source>
        <dbReference type="Proteomes" id="UP000309550"/>
    </source>
</evidence>
<dbReference type="GO" id="GO:0000160">
    <property type="term" value="P:phosphorelay signal transduction system"/>
    <property type="evidence" value="ECO:0007669"/>
    <property type="project" value="InterPro"/>
</dbReference>
<dbReference type="Pfam" id="PF00072">
    <property type="entry name" value="Response_reg"/>
    <property type="match status" value="1"/>
</dbReference>
<comment type="caution">
    <text evidence="6">The sequence shown here is derived from an EMBL/GenBank/DDBJ whole genome shotgun (WGS) entry which is preliminary data.</text>
</comment>
<reference evidence="6 7" key="1">
    <citation type="submission" date="2019-05" db="EMBL/GenBank/DDBJ databases">
        <title>Sulfitobacter sabulilitoris sp. nov., isolated from a marine sand.</title>
        <authorList>
            <person name="Yoon J.-H."/>
        </authorList>
    </citation>
    <scope>NUCLEOTIDE SEQUENCE [LARGE SCALE GENOMIC DNA]</scope>
    <source>
        <strain evidence="6 7">HSMS-29</strain>
    </source>
</reference>
<dbReference type="SMART" id="SM00448">
    <property type="entry name" value="REC"/>
    <property type="match status" value="1"/>
</dbReference>
<evidence type="ECO:0000259" key="4">
    <source>
        <dbReference type="PROSITE" id="PS50043"/>
    </source>
</evidence>
<dbReference type="EMBL" id="VANS01000004">
    <property type="protein sequence ID" value="TMM51229.1"/>
    <property type="molecule type" value="Genomic_DNA"/>
</dbReference>
<evidence type="ECO:0000256" key="2">
    <source>
        <dbReference type="ARBA" id="ARBA00023125"/>
    </source>
</evidence>
<dbReference type="PANTHER" id="PTHR45566:SF1">
    <property type="entry name" value="HTH-TYPE TRANSCRIPTIONAL REGULATOR YHJB-RELATED"/>
    <property type="match status" value="1"/>
</dbReference>
<dbReference type="OrthoDB" id="9814495at2"/>
<protein>
    <submittedName>
        <fullName evidence="6">Response regulator transcription factor</fullName>
    </submittedName>
</protein>
<dbReference type="PANTHER" id="PTHR45566">
    <property type="entry name" value="HTH-TYPE TRANSCRIPTIONAL REGULATOR YHJB-RELATED"/>
    <property type="match status" value="1"/>
</dbReference>
<keyword evidence="2" id="KW-0238">DNA-binding</keyword>
<dbReference type="SUPFAM" id="SSF46894">
    <property type="entry name" value="C-terminal effector domain of the bipartite response regulators"/>
    <property type="match status" value="1"/>
</dbReference>
<dbReference type="PROSITE" id="PS50043">
    <property type="entry name" value="HTH_LUXR_2"/>
    <property type="match status" value="1"/>
</dbReference>
<keyword evidence="1 3" id="KW-0597">Phosphoprotein</keyword>
<dbReference type="InterPro" id="IPR001789">
    <property type="entry name" value="Sig_transdc_resp-reg_receiver"/>
</dbReference>
<dbReference type="GO" id="GO:0006355">
    <property type="term" value="P:regulation of DNA-templated transcription"/>
    <property type="evidence" value="ECO:0007669"/>
    <property type="project" value="InterPro"/>
</dbReference>
<dbReference type="SUPFAM" id="SSF52172">
    <property type="entry name" value="CheY-like"/>
    <property type="match status" value="1"/>
</dbReference>
<proteinExistence type="predicted"/>
<dbReference type="CDD" id="cd06170">
    <property type="entry name" value="LuxR_C_like"/>
    <property type="match status" value="1"/>
</dbReference>
<dbReference type="InterPro" id="IPR011006">
    <property type="entry name" value="CheY-like_superfamily"/>
</dbReference>
<name>A0A5S3PE48_9RHOB</name>
<dbReference type="InterPro" id="IPR036388">
    <property type="entry name" value="WH-like_DNA-bd_sf"/>
</dbReference>
<dbReference type="GO" id="GO:0003677">
    <property type="term" value="F:DNA binding"/>
    <property type="evidence" value="ECO:0007669"/>
    <property type="project" value="UniProtKB-KW"/>
</dbReference>
<dbReference type="PROSITE" id="PS00622">
    <property type="entry name" value="HTH_LUXR_1"/>
    <property type="match status" value="1"/>
</dbReference>
<dbReference type="Gene3D" id="3.40.50.2300">
    <property type="match status" value="1"/>
</dbReference>
<evidence type="ECO:0000313" key="6">
    <source>
        <dbReference type="EMBL" id="TMM51229.1"/>
    </source>
</evidence>
<evidence type="ECO:0000259" key="5">
    <source>
        <dbReference type="PROSITE" id="PS50110"/>
    </source>
</evidence>
<feature type="domain" description="Response regulatory" evidence="5">
    <location>
        <begin position="20"/>
        <end position="137"/>
    </location>
</feature>